<reference evidence="2 3" key="1">
    <citation type="submission" date="2016-11" db="EMBL/GenBank/DDBJ databases">
        <authorList>
            <person name="Jaros S."/>
            <person name="Januszkiewicz K."/>
            <person name="Wedrychowicz H."/>
        </authorList>
    </citation>
    <scope>NUCLEOTIDE SEQUENCE [LARGE SCALE GENOMIC DNA]</scope>
    <source>
        <strain evidence="2 3">BPI-34</strain>
    </source>
</reference>
<organism evidence="2 3">
    <name type="scientific">Xylanibacter ruminicola</name>
    <name type="common">Prevotella ruminicola</name>
    <dbReference type="NCBI Taxonomy" id="839"/>
    <lineage>
        <taxon>Bacteria</taxon>
        <taxon>Pseudomonadati</taxon>
        <taxon>Bacteroidota</taxon>
        <taxon>Bacteroidia</taxon>
        <taxon>Bacteroidales</taxon>
        <taxon>Prevotellaceae</taxon>
        <taxon>Xylanibacter</taxon>
    </lineage>
</organism>
<proteinExistence type="predicted"/>
<dbReference type="Proteomes" id="UP000184280">
    <property type="component" value="Unassembled WGS sequence"/>
</dbReference>
<protein>
    <recommendedName>
        <fullName evidence="4">DUF4861 domain-containing protein</fullName>
    </recommendedName>
</protein>
<evidence type="ECO:0000313" key="3">
    <source>
        <dbReference type="Proteomes" id="UP000184280"/>
    </source>
</evidence>
<gene>
    <name evidence="2" type="ORF">SAMN04488494_1774</name>
</gene>
<dbReference type="Pfam" id="PF16153">
    <property type="entry name" value="DUF4861"/>
    <property type="match status" value="1"/>
</dbReference>
<accession>A0A1M7I4D0</accession>
<feature type="chain" id="PRO_5012568117" description="DUF4861 domain-containing protein" evidence="1">
    <location>
        <begin position="21"/>
        <end position="392"/>
    </location>
</feature>
<evidence type="ECO:0000313" key="2">
    <source>
        <dbReference type="EMBL" id="SHM35614.1"/>
    </source>
</evidence>
<keyword evidence="1" id="KW-0732">Signal</keyword>
<sequence>MIRLLLTIVLLGALTKGVSAQQTTLTVTNPSDYQRQEVVEADLQTVSNRLGLNAGQTFVIKNGFGQEQAYQLSYDGKLLMYVSVQPHSKAVFTIEKGQPAAMKSYVYGRLFPERADDMTWENDLGIYRMYGPALQRSGEKSFGTDVWTKSTPELVLEKRYKMHLWGVGQRDSLKRAGKSKEANEIYLATSFHHDHGEGMDVYSVGPSLGCGAPALMKNGELVYPYCFKDYKILDNGPLRFTVELTYHPNNDGATEHRLVSLDRGSHYNKITVWYDAMKQKTAWATGVVLNGEGKLALGKDYVLYADPTDNPKVNQSQIYVGTLFPNGVDETTRLNGNKNHALGIVRHYNGKPYTYYFGSAWSSNDVKTMAEWQLLADNYLNNIKNPLITDIK</sequence>
<dbReference type="RefSeq" id="WP_073044583.1">
    <property type="nucleotide sequence ID" value="NZ_FRCJ01000003.1"/>
</dbReference>
<dbReference type="EMBL" id="FRCJ01000003">
    <property type="protein sequence ID" value="SHM35614.1"/>
    <property type="molecule type" value="Genomic_DNA"/>
</dbReference>
<dbReference type="AlphaFoldDB" id="A0A1M7I4D0"/>
<evidence type="ECO:0000256" key="1">
    <source>
        <dbReference type="SAM" id="SignalP"/>
    </source>
</evidence>
<evidence type="ECO:0008006" key="4">
    <source>
        <dbReference type="Google" id="ProtNLM"/>
    </source>
</evidence>
<dbReference type="InterPro" id="IPR032342">
    <property type="entry name" value="DUF4861"/>
</dbReference>
<feature type="signal peptide" evidence="1">
    <location>
        <begin position="1"/>
        <end position="20"/>
    </location>
</feature>
<name>A0A1M7I4D0_XYLRU</name>
<dbReference type="OrthoDB" id="9800230at2"/>